<protein>
    <submittedName>
        <fullName evidence="1">Uncharacterized protein</fullName>
    </submittedName>
</protein>
<dbReference type="Proteomes" id="UP001230649">
    <property type="component" value="Unassembled WGS sequence"/>
</dbReference>
<comment type="caution">
    <text evidence="1">The sequence shown here is derived from an EMBL/GenBank/DDBJ whole genome shotgun (WGS) entry which is preliminary data.</text>
</comment>
<reference evidence="1" key="1">
    <citation type="submission" date="2023-04" db="EMBL/GenBank/DDBJ databases">
        <title>Draft Genome sequencing of Naganishia species isolated from polar environments using Oxford Nanopore Technology.</title>
        <authorList>
            <person name="Leo P."/>
            <person name="Venkateswaran K."/>
        </authorList>
    </citation>
    <scope>NUCLEOTIDE SEQUENCE</scope>
    <source>
        <strain evidence="1">MNA-CCFEE 5262</strain>
    </source>
</reference>
<dbReference type="EMBL" id="JASBWS010000062">
    <property type="protein sequence ID" value="KAJ9102828.1"/>
    <property type="molecule type" value="Genomic_DNA"/>
</dbReference>
<proteinExistence type="predicted"/>
<sequence>MQRHTYRLHTRSSSTVGKLTRAGSYSYTSAPNTGETLVLDLTSDFSTGEETWNVIGDGPSVAWHTLDALSPGVILLGGDGGSALPVQTRNDSAYLLTTTPTNATWHAESIDQPIRKVFSASSASQNAVYVTGGEKNDGSGLGYAEAWKVTVNSGTPRFDALPDLPTDLVGHQSVLLPNGTIALIGGLVPSASKFLSMTTLYTLDTTSPSTEWQTINLPSSTTPSSRRAHTATLVTSNGKERIYLLGGISGSLQGGQVMEDLWVLDLATGEWEEVSSAAGKSKRAEGPEGRYDHVAVAVGDQLLVLGGYGPSGPVDAELFIFDTTTSKWTTSYRAPTDDDTSSALFSSATLAEWNSKEYDEDRLSYRIRNDIRHLNIEPPLTNSVNRTAIAVGTSLGVLALLALLLALWLLRRRQQRTSTGNTLTPFGGRPVRRRRFGKTKRGGEGLIGDKSGAWDVEEKDDLVSDDDEDSGMPQREFMMDEGFTTSQATYRSTKPSATGLGKASPFASNIASKIRQVSGRIASGSRQARFSVLEDEDREDLLWKGDEGSEDEGYEVHHVRERTEATSNIEGGSIEGLTSSRSGQSSAPARGVRKELPIPPSNRGTGSSPISPSYDNPFNEPLEAYYDTNIMSYVNGSVGSRPGPPKSSMNSRDSMTESMMADAVQVARKVSLTTAEASYVPLEREESWLKRVAGNGMTSFFRGNRQSAHQTEEGFLDPTTPPCLDSIREDESRVSSGLPSAFSNFGRSMTSVVSVATANSAFLDRYGQMNIVQREQTPTSQRSRTGDASNAELPPVPKREVLRPATPPRGPRPAPLRMPTHIDVGTGADRRPVKDIAASINRRGSAVQADDLPGSPLTQGDAVRSAESPARVRSALAGPRNATTYQAVPKAPYIIANHS</sequence>
<name>A0ACC2VUM4_9TREE</name>
<evidence type="ECO:0000313" key="1">
    <source>
        <dbReference type="EMBL" id="KAJ9102828.1"/>
    </source>
</evidence>
<keyword evidence="2" id="KW-1185">Reference proteome</keyword>
<organism evidence="1 2">
    <name type="scientific">Naganishia adeliensis</name>
    <dbReference type="NCBI Taxonomy" id="92952"/>
    <lineage>
        <taxon>Eukaryota</taxon>
        <taxon>Fungi</taxon>
        <taxon>Dikarya</taxon>
        <taxon>Basidiomycota</taxon>
        <taxon>Agaricomycotina</taxon>
        <taxon>Tremellomycetes</taxon>
        <taxon>Filobasidiales</taxon>
        <taxon>Filobasidiaceae</taxon>
        <taxon>Naganishia</taxon>
    </lineage>
</organism>
<accession>A0ACC2VUM4</accession>
<gene>
    <name evidence="1" type="ORF">QFC20_004935</name>
</gene>
<evidence type="ECO:0000313" key="2">
    <source>
        <dbReference type="Proteomes" id="UP001230649"/>
    </source>
</evidence>